<dbReference type="Pfam" id="PF01657">
    <property type="entry name" value="Stress-antifung"/>
    <property type="match status" value="2"/>
</dbReference>
<feature type="signal peptide" evidence="3">
    <location>
        <begin position="1"/>
        <end position="24"/>
    </location>
</feature>
<feature type="domain" description="Gnk2-homologous" evidence="4">
    <location>
        <begin position="31"/>
        <end position="135"/>
    </location>
</feature>
<dbReference type="InterPro" id="IPR038408">
    <property type="entry name" value="GNK2_sf"/>
</dbReference>
<feature type="chain" id="PRO_5045687144" description="Gnk2-homologous domain-containing protein" evidence="3">
    <location>
        <begin position="25"/>
        <end position="278"/>
    </location>
</feature>
<sequence length="278" mass="30954">MSFFKSILFQICLFFFFKFSIDEANKNNQLEYLSHSCSTNKTFPPNTTYESNLHTLLASFSSVAATSEFYNTTSSVSAIGETIYGMFMCRGDIKIQKCQDCIGIASHKIALTCPNSKEAIIWYHECLVRYSNRSFFSTVDKWPRPKYIGYHETANITTEGSYGWLLATTLNDVIGEAAKSGNPNKKFATKHASLGGSQNVYTLVQCTPDLSSQDCSKCLNDVMKDIPMCCLGTDGGMVLYPSCNLMFGLHQFYSDANLSISWHQLPKPAAAKHKSPLS</sequence>
<feature type="domain" description="Gnk2-homologous" evidence="4">
    <location>
        <begin position="144"/>
        <end position="252"/>
    </location>
</feature>
<evidence type="ECO:0000313" key="5">
    <source>
        <dbReference type="EMBL" id="MED6140565.1"/>
    </source>
</evidence>
<dbReference type="InterPro" id="IPR002902">
    <property type="entry name" value="GNK2"/>
</dbReference>
<evidence type="ECO:0000256" key="2">
    <source>
        <dbReference type="ARBA" id="ARBA00022737"/>
    </source>
</evidence>
<dbReference type="PROSITE" id="PS51473">
    <property type="entry name" value="GNK2"/>
    <property type="match status" value="2"/>
</dbReference>
<organism evidence="5 6">
    <name type="scientific">Stylosanthes scabra</name>
    <dbReference type="NCBI Taxonomy" id="79078"/>
    <lineage>
        <taxon>Eukaryota</taxon>
        <taxon>Viridiplantae</taxon>
        <taxon>Streptophyta</taxon>
        <taxon>Embryophyta</taxon>
        <taxon>Tracheophyta</taxon>
        <taxon>Spermatophyta</taxon>
        <taxon>Magnoliopsida</taxon>
        <taxon>eudicotyledons</taxon>
        <taxon>Gunneridae</taxon>
        <taxon>Pentapetalae</taxon>
        <taxon>rosids</taxon>
        <taxon>fabids</taxon>
        <taxon>Fabales</taxon>
        <taxon>Fabaceae</taxon>
        <taxon>Papilionoideae</taxon>
        <taxon>50 kb inversion clade</taxon>
        <taxon>dalbergioids sensu lato</taxon>
        <taxon>Dalbergieae</taxon>
        <taxon>Pterocarpus clade</taxon>
        <taxon>Stylosanthes</taxon>
    </lineage>
</organism>
<evidence type="ECO:0000259" key="4">
    <source>
        <dbReference type="PROSITE" id="PS51473"/>
    </source>
</evidence>
<evidence type="ECO:0000256" key="3">
    <source>
        <dbReference type="SAM" id="SignalP"/>
    </source>
</evidence>
<comment type="caution">
    <text evidence="5">The sequence shown here is derived from an EMBL/GenBank/DDBJ whole genome shotgun (WGS) entry which is preliminary data.</text>
</comment>
<keyword evidence="1 3" id="KW-0732">Signal</keyword>
<protein>
    <recommendedName>
        <fullName evidence="4">Gnk2-homologous domain-containing protein</fullName>
    </recommendedName>
</protein>
<gene>
    <name evidence="5" type="ORF">PIB30_094425</name>
</gene>
<dbReference type="Proteomes" id="UP001341840">
    <property type="component" value="Unassembled WGS sequence"/>
</dbReference>
<accession>A0ABU6SW58</accession>
<dbReference type="EMBL" id="JASCZI010062500">
    <property type="protein sequence ID" value="MED6140565.1"/>
    <property type="molecule type" value="Genomic_DNA"/>
</dbReference>
<keyword evidence="6" id="KW-1185">Reference proteome</keyword>
<reference evidence="5 6" key="1">
    <citation type="journal article" date="2023" name="Plants (Basel)">
        <title>Bridging the Gap: Combining Genomics and Transcriptomics Approaches to Understand Stylosanthes scabra, an Orphan Legume from the Brazilian Caatinga.</title>
        <authorList>
            <person name="Ferreira-Neto J.R.C."/>
            <person name="da Silva M.D."/>
            <person name="Binneck E."/>
            <person name="de Melo N.F."/>
            <person name="da Silva R.H."/>
            <person name="de Melo A.L.T.M."/>
            <person name="Pandolfi V."/>
            <person name="Bustamante F.O."/>
            <person name="Brasileiro-Vidal A.C."/>
            <person name="Benko-Iseppon A.M."/>
        </authorList>
    </citation>
    <scope>NUCLEOTIDE SEQUENCE [LARGE SCALE GENOMIC DNA]</scope>
    <source>
        <tissue evidence="5">Leaves</tissue>
    </source>
</reference>
<keyword evidence="2" id="KW-0677">Repeat</keyword>
<feature type="non-terminal residue" evidence="5">
    <location>
        <position position="278"/>
    </location>
</feature>
<proteinExistence type="predicted"/>
<dbReference type="Gene3D" id="3.30.430.20">
    <property type="entry name" value="Gnk2 domain, C-X8-C-X2-C motif"/>
    <property type="match status" value="2"/>
</dbReference>
<dbReference type="PANTHER" id="PTHR32099:SF42">
    <property type="entry name" value="CYSTEINE-RICH RECEPTOR-LIKE PROTEIN KINASE 9-RELATED"/>
    <property type="match status" value="1"/>
</dbReference>
<evidence type="ECO:0000313" key="6">
    <source>
        <dbReference type="Proteomes" id="UP001341840"/>
    </source>
</evidence>
<evidence type="ECO:0000256" key="1">
    <source>
        <dbReference type="ARBA" id="ARBA00022729"/>
    </source>
</evidence>
<dbReference type="PANTHER" id="PTHR32099">
    <property type="entry name" value="CYSTEINE-RICH REPEAT SECRETORY PROTEIN"/>
    <property type="match status" value="1"/>
</dbReference>
<name>A0ABU6SW58_9FABA</name>
<dbReference type="CDD" id="cd23509">
    <property type="entry name" value="Gnk2-like"/>
    <property type="match status" value="2"/>
</dbReference>